<organism evidence="4">
    <name type="scientific">Onchocerca flexuosa</name>
    <dbReference type="NCBI Taxonomy" id="387005"/>
    <lineage>
        <taxon>Eukaryota</taxon>
        <taxon>Metazoa</taxon>
        <taxon>Ecdysozoa</taxon>
        <taxon>Nematoda</taxon>
        <taxon>Chromadorea</taxon>
        <taxon>Rhabditida</taxon>
        <taxon>Spirurina</taxon>
        <taxon>Spiruromorpha</taxon>
        <taxon>Filarioidea</taxon>
        <taxon>Onchocercidae</taxon>
        <taxon>Onchocerca</taxon>
    </lineage>
</organism>
<feature type="domain" description="MADF" evidence="1">
    <location>
        <begin position="32"/>
        <end position="71"/>
    </location>
</feature>
<dbReference type="EMBL" id="UZAJ01015667">
    <property type="protein sequence ID" value="VDO74092.1"/>
    <property type="molecule type" value="Genomic_DNA"/>
</dbReference>
<dbReference type="AlphaFoldDB" id="A0A183HUG7"/>
<dbReference type="Proteomes" id="UP000267606">
    <property type="component" value="Unassembled WGS sequence"/>
</dbReference>
<reference evidence="2 3" key="2">
    <citation type="submission" date="2018-11" db="EMBL/GenBank/DDBJ databases">
        <authorList>
            <consortium name="Pathogen Informatics"/>
        </authorList>
    </citation>
    <scope>NUCLEOTIDE SEQUENCE [LARGE SCALE GENOMIC DNA]</scope>
</reference>
<name>A0A183HUG7_9BILA</name>
<evidence type="ECO:0000313" key="2">
    <source>
        <dbReference type="EMBL" id="VDO74092.1"/>
    </source>
</evidence>
<dbReference type="STRING" id="387005.A0A183HUG7"/>
<accession>A0A183HUG7</accession>
<dbReference type="WBParaSite" id="OFLC_0001112901-mRNA-1">
    <property type="protein sequence ID" value="OFLC_0001112901-mRNA-1"/>
    <property type="gene ID" value="OFLC_0001112901"/>
</dbReference>
<evidence type="ECO:0000313" key="3">
    <source>
        <dbReference type="Proteomes" id="UP000267606"/>
    </source>
</evidence>
<keyword evidence="3" id="KW-1185">Reference proteome</keyword>
<evidence type="ECO:0000313" key="4">
    <source>
        <dbReference type="WBParaSite" id="OFLC_0001112901-mRNA-1"/>
    </source>
</evidence>
<protein>
    <submittedName>
        <fullName evidence="4">MADF domain-containing protein</fullName>
    </submittedName>
</protein>
<dbReference type="InterPro" id="IPR006578">
    <property type="entry name" value="MADF-dom"/>
</dbReference>
<proteinExistence type="predicted"/>
<gene>
    <name evidence="2" type="ORF">OFLC_LOCUS11128</name>
</gene>
<sequence>MLTDVGEKIRASTKSANLRHVLVFKGPEMEYFIGLVRRNEILWDGSFEEYHTRTNKKKQAWEKIAAEMSNDLKQVDGIEF</sequence>
<reference evidence="4" key="1">
    <citation type="submission" date="2016-06" db="UniProtKB">
        <authorList>
            <consortium name="WormBaseParasite"/>
        </authorList>
    </citation>
    <scope>IDENTIFICATION</scope>
</reference>
<evidence type="ECO:0000259" key="1">
    <source>
        <dbReference type="Pfam" id="PF10545"/>
    </source>
</evidence>
<dbReference type="Pfam" id="PF10545">
    <property type="entry name" value="MADF_DNA_bdg"/>
    <property type="match status" value="1"/>
</dbReference>